<sequence>MTKQLVTNYQYVMNNWNQNNREKPFRFNTLRIVKTFMLKLQKILIYGKSIALDNSRPDIANLKKKSGLGPFSGTLK</sequence>
<dbReference type="EMBL" id="REGN01002125">
    <property type="protein sequence ID" value="RNA30083.1"/>
    <property type="molecule type" value="Genomic_DNA"/>
</dbReference>
<keyword evidence="2" id="KW-1185">Reference proteome</keyword>
<protein>
    <submittedName>
        <fullName evidence="1">Uncharacterized protein</fullName>
    </submittedName>
</protein>
<accession>A0A3M7S2N3</accession>
<dbReference type="Proteomes" id="UP000276133">
    <property type="component" value="Unassembled WGS sequence"/>
</dbReference>
<organism evidence="1 2">
    <name type="scientific">Brachionus plicatilis</name>
    <name type="common">Marine rotifer</name>
    <name type="synonym">Brachionus muelleri</name>
    <dbReference type="NCBI Taxonomy" id="10195"/>
    <lineage>
        <taxon>Eukaryota</taxon>
        <taxon>Metazoa</taxon>
        <taxon>Spiralia</taxon>
        <taxon>Gnathifera</taxon>
        <taxon>Rotifera</taxon>
        <taxon>Eurotatoria</taxon>
        <taxon>Monogononta</taxon>
        <taxon>Pseudotrocha</taxon>
        <taxon>Ploima</taxon>
        <taxon>Brachionidae</taxon>
        <taxon>Brachionus</taxon>
    </lineage>
</organism>
<name>A0A3M7S2N3_BRAPC</name>
<proteinExistence type="predicted"/>
<reference evidence="1 2" key="1">
    <citation type="journal article" date="2018" name="Sci. Rep.">
        <title>Genomic signatures of local adaptation to the degree of environmental predictability in rotifers.</title>
        <authorList>
            <person name="Franch-Gras L."/>
            <person name="Hahn C."/>
            <person name="Garcia-Roger E.M."/>
            <person name="Carmona M.J."/>
            <person name="Serra M."/>
            <person name="Gomez A."/>
        </authorList>
    </citation>
    <scope>NUCLEOTIDE SEQUENCE [LARGE SCALE GENOMIC DNA]</scope>
    <source>
        <strain evidence="1">HYR1</strain>
    </source>
</reference>
<evidence type="ECO:0000313" key="2">
    <source>
        <dbReference type="Proteomes" id="UP000276133"/>
    </source>
</evidence>
<gene>
    <name evidence="1" type="ORF">BpHYR1_004986</name>
</gene>
<comment type="caution">
    <text evidence="1">The sequence shown here is derived from an EMBL/GenBank/DDBJ whole genome shotgun (WGS) entry which is preliminary data.</text>
</comment>
<evidence type="ECO:0000313" key="1">
    <source>
        <dbReference type="EMBL" id="RNA30083.1"/>
    </source>
</evidence>
<dbReference type="AlphaFoldDB" id="A0A3M7S2N3"/>